<keyword evidence="3" id="KW-1003">Cell membrane</keyword>
<dbReference type="Pfam" id="PF21088">
    <property type="entry name" value="MS_channel_1st"/>
    <property type="match status" value="1"/>
</dbReference>
<sequence length="248" mass="27778">MLEDFLNNTAVLNYGVKILGSICILIIAYILMKICVKIMNIAFVKAKVDITLSSFLIKLFKVIFIILSILAALNNLGINTTSFVALFTASSLAISFAFQQSFSNIAAGVLIIIFRPFKVGDEIAIASVNGVVLEISLYCVILRTVDNVNVIMPNSKIINENITNYSREKIRRIQIRKSIAHSQLADKRSQIDAIMQANKQILKDKNYQVNVASFNDSSLDIDIICWVKNEEYLQAFALLQEELSEVFK</sequence>
<gene>
    <name evidence="11" type="ORF">AVCANL283_00805</name>
</gene>
<evidence type="ECO:0000259" key="9">
    <source>
        <dbReference type="Pfam" id="PF21082"/>
    </source>
</evidence>
<evidence type="ECO:0000313" key="11">
    <source>
        <dbReference type="EMBL" id="MBZ7986653.1"/>
    </source>
</evidence>
<dbReference type="InterPro" id="IPR011066">
    <property type="entry name" value="MscS_channel_C_sf"/>
</dbReference>
<dbReference type="InterPro" id="IPR006685">
    <property type="entry name" value="MscS_channel_2nd"/>
</dbReference>
<evidence type="ECO:0000256" key="6">
    <source>
        <dbReference type="ARBA" id="ARBA00023136"/>
    </source>
</evidence>
<evidence type="ECO:0000259" key="8">
    <source>
        <dbReference type="Pfam" id="PF00924"/>
    </source>
</evidence>
<feature type="domain" description="Mechanosensitive ion channel MscS C-terminal" evidence="9">
    <location>
        <begin position="183"/>
        <end position="235"/>
    </location>
</feature>
<dbReference type="InterPro" id="IPR049278">
    <property type="entry name" value="MS_channel_C"/>
</dbReference>
<evidence type="ECO:0000256" key="3">
    <source>
        <dbReference type="ARBA" id="ARBA00022475"/>
    </source>
</evidence>
<evidence type="ECO:0000313" key="12">
    <source>
        <dbReference type="Proteomes" id="UP000786183"/>
    </source>
</evidence>
<dbReference type="Pfam" id="PF21082">
    <property type="entry name" value="MS_channel_3rd"/>
    <property type="match status" value="1"/>
</dbReference>
<protein>
    <submittedName>
        <fullName evidence="11">Mechanosensitive ion channel</fullName>
    </submittedName>
</protein>
<feature type="domain" description="Mechanosensitive ion channel transmembrane helices 2/3" evidence="10">
    <location>
        <begin position="58"/>
        <end position="99"/>
    </location>
</feature>
<proteinExistence type="inferred from homology"/>
<dbReference type="InterPro" id="IPR008910">
    <property type="entry name" value="MSC_TM_helix"/>
</dbReference>
<comment type="caution">
    <text evidence="11">The sequence shown here is derived from an EMBL/GenBank/DDBJ whole genome shotgun (WGS) entry which is preliminary data.</text>
</comment>
<evidence type="ECO:0000259" key="10">
    <source>
        <dbReference type="Pfam" id="PF21088"/>
    </source>
</evidence>
<accession>A0ABS7WQ72</accession>
<dbReference type="InterPro" id="IPR023408">
    <property type="entry name" value="MscS_beta-dom_sf"/>
</dbReference>
<dbReference type="Pfam" id="PF00924">
    <property type="entry name" value="MS_channel_2nd"/>
    <property type="match status" value="1"/>
</dbReference>
<feature type="domain" description="Mechanosensitive ion channel MscS" evidence="8">
    <location>
        <begin position="101"/>
        <end position="167"/>
    </location>
</feature>
<evidence type="ECO:0000256" key="1">
    <source>
        <dbReference type="ARBA" id="ARBA00004651"/>
    </source>
</evidence>
<dbReference type="SUPFAM" id="SSF82689">
    <property type="entry name" value="Mechanosensitive channel protein MscS (YggB), C-terminal domain"/>
    <property type="match status" value="1"/>
</dbReference>
<name>A0ABS7WQ72_9BACT</name>
<dbReference type="RefSeq" id="WP_172232525.1">
    <property type="nucleotide sequence ID" value="NZ_CP035946.1"/>
</dbReference>
<keyword evidence="12" id="KW-1185">Reference proteome</keyword>
<keyword evidence="6 7" id="KW-0472">Membrane</keyword>
<comment type="similarity">
    <text evidence="2">Belongs to the MscS (TC 1.A.23) family.</text>
</comment>
<feature type="transmembrane region" description="Helical" evidence="7">
    <location>
        <begin position="52"/>
        <end position="73"/>
    </location>
</feature>
<feature type="transmembrane region" description="Helical" evidence="7">
    <location>
        <begin position="12"/>
        <end position="31"/>
    </location>
</feature>
<dbReference type="InterPro" id="IPR049142">
    <property type="entry name" value="MS_channel_1st"/>
</dbReference>
<dbReference type="Gene3D" id="3.30.70.100">
    <property type="match status" value="1"/>
</dbReference>
<dbReference type="Gene3D" id="1.10.287.1260">
    <property type="match status" value="1"/>
</dbReference>
<reference evidence="11 12" key="1">
    <citation type="submission" date="2020-07" db="EMBL/GenBank/DDBJ databases">
        <title>Transfer of Campylobacter canadensis to the novel genus Avispirillum gen. nov., that also includes two novel species recovered from migratory waterfowl: Avispirillum anseris sp. nov. and Avispirillum brantae sp. nov.</title>
        <authorList>
            <person name="Miller W.G."/>
            <person name="Chapman M.H."/>
            <person name="Yee E."/>
            <person name="Inglis G.D."/>
        </authorList>
    </citation>
    <scope>NUCLEOTIDE SEQUENCE [LARGE SCALE GENOMIC DNA]</scope>
    <source>
        <strain evidence="11 12">L283</strain>
    </source>
</reference>
<dbReference type="Gene3D" id="2.30.30.60">
    <property type="match status" value="1"/>
</dbReference>
<dbReference type="EMBL" id="JACGBB010000001">
    <property type="protein sequence ID" value="MBZ7986653.1"/>
    <property type="molecule type" value="Genomic_DNA"/>
</dbReference>
<comment type="subcellular location">
    <subcellularLocation>
        <location evidence="1">Cell membrane</location>
        <topology evidence="1">Multi-pass membrane protein</topology>
    </subcellularLocation>
</comment>
<dbReference type="SUPFAM" id="SSF82861">
    <property type="entry name" value="Mechanosensitive channel protein MscS (YggB), transmembrane region"/>
    <property type="match status" value="1"/>
</dbReference>
<dbReference type="InterPro" id="IPR045275">
    <property type="entry name" value="MscS_archaea/bacteria_type"/>
</dbReference>
<evidence type="ECO:0000256" key="7">
    <source>
        <dbReference type="SAM" id="Phobius"/>
    </source>
</evidence>
<organism evidence="11 12">
    <name type="scientific">Campylobacter canadensis</name>
    <dbReference type="NCBI Taxonomy" id="449520"/>
    <lineage>
        <taxon>Bacteria</taxon>
        <taxon>Pseudomonadati</taxon>
        <taxon>Campylobacterota</taxon>
        <taxon>Epsilonproteobacteria</taxon>
        <taxon>Campylobacterales</taxon>
        <taxon>Campylobacteraceae</taxon>
        <taxon>Campylobacter</taxon>
    </lineage>
</organism>
<dbReference type="Proteomes" id="UP000786183">
    <property type="component" value="Unassembled WGS sequence"/>
</dbReference>
<dbReference type="SUPFAM" id="SSF50182">
    <property type="entry name" value="Sm-like ribonucleoproteins"/>
    <property type="match status" value="1"/>
</dbReference>
<dbReference type="PANTHER" id="PTHR30221">
    <property type="entry name" value="SMALL-CONDUCTANCE MECHANOSENSITIVE CHANNEL"/>
    <property type="match status" value="1"/>
</dbReference>
<evidence type="ECO:0000256" key="2">
    <source>
        <dbReference type="ARBA" id="ARBA00008017"/>
    </source>
</evidence>
<evidence type="ECO:0000256" key="4">
    <source>
        <dbReference type="ARBA" id="ARBA00022692"/>
    </source>
</evidence>
<evidence type="ECO:0000256" key="5">
    <source>
        <dbReference type="ARBA" id="ARBA00022989"/>
    </source>
</evidence>
<dbReference type="Pfam" id="PF05552">
    <property type="entry name" value="MS_channel_1st_1"/>
    <property type="match status" value="1"/>
</dbReference>
<keyword evidence="5 7" id="KW-1133">Transmembrane helix</keyword>
<dbReference type="InterPro" id="IPR010920">
    <property type="entry name" value="LSM_dom_sf"/>
</dbReference>
<dbReference type="InterPro" id="IPR011014">
    <property type="entry name" value="MscS_channel_TM-2"/>
</dbReference>
<feature type="transmembrane region" description="Helical" evidence="7">
    <location>
        <begin position="93"/>
        <end position="114"/>
    </location>
</feature>
<dbReference type="PANTHER" id="PTHR30221:SF8">
    <property type="entry name" value="SMALL-CONDUCTANCE MECHANOSENSITIVE CHANNEL"/>
    <property type="match status" value="1"/>
</dbReference>
<keyword evidence="4 7" id="KW-0812">Transmembrane</keyword>